<dbReference type="GeneID" id="30071720"/>
<reference evidence="1 2" key="1">
    <citation type="journal article" date="2010" name="Nature">
        <title>Comparative genomics reveals mobile pathogenicity chromosomes in Fusarium.</title>
        <authorList>
            <person name="Ma L.J."/>
            <person name="van der Does H.C."/>
            <person name="Borkovich K.A."/>
            <person name="Coleman J.J."/>
            <person name="Daboussi M.J."/>
            <person name="Di Pietro A."/>
            <person name="Dufresne M."/>
            <person name="Freitag M."/>
            <person name="Grabherr M."/>
            <person name="Henrissat B."/>
            <person name="Houterman P.M."/>
            <person name="Kang S."/>
            <person name="Shim W.B."/>
            <person name="Woloshuk C."/>
            <person name="Xie X."/>
            <person name="Xu J.R."/>
            <person name="Antoniw J."/>
            <person name="Baker S.E."/>
            <person name="Bluhm B.H."/>
            <person name="Breakspear A."/>
            <person name="Brown D.W."/>
            <person name="Butchko R.A."/>
            <person name="Chapman S."/>
            <person name="Coulson R."/>
            <person name="Coutinho P.M."/>
            <person name="Danchin E.G."/>
            <person name="Diener A."/>
            <person name="Gale L.R."/>
            <person name="Gardiner D.M."/>
            <person name="Goff S."/>
            <person name="Hammond-Kosack K.E."/>
            <person name="Hilburn K."/>
            <person name="Hua-Van A."/>
            <person name="Jonkers W."/>
            <person name="Kazan K."/>
            <person name="Kodira C.D."/>
            <person name="Koehrsen M."/>
            <person name="Kumar L."/>
            <person name="Lee Y.H."/>
            <person name="Li L."/>
            <person name="Manners J.M."/>
            <person name="Miranda-Saavedra D."/>
            <person name="Mukherjee M."/>
            <person name="Park G."/>
            <person name="Park J."/>
            <person name="Park S.Y."/>
            <person name="Proctor R.H."/>
            <person name="Regev A."/>
            <person name="Ruiz-Roldan M.C."/>
            <person name="Sain D."/>
            <person name="Sakthikumar S."/>
            <person name="Sykes S."/>
            <person name="Schwartz D.C."/>
            <person name="Turgeon B.G."/>
            <person name="Wapinski I."/>
            <person name="Yoder O."/>
            <person name="Young S."/>
            <person name="Zeng Q."/>
            <person name="Zhou S."/>
            <person name="Galagan J."/>
            <person name="Cuomo C.A."/>
            <person name="Kistler H.C."/>
            <person name="Rep M."/>
        </authorList>
    </citation>
    <scope>NUCLEOTIDE SEQUENCE [LARGE SCALE GENOMIC DNA]</scope>
    <source>
        <strain evidence="1">7600</strain>
        <strain evidence="2">M3125 / FGSC 7600</strain>
    </source>
</reference>
<dbReference type="RefSeq" id="XP_018744345.1">
    <property type="nucleotide sequence ID" value="XM_018903859.1"/>
</dbReference>
<name>W7LI26_GIBM7</name>
<dbReference type="AlphaFoldDB" id="W7LI26"/>
<dbReference type="RefSeq" id="XP_018744342.1">
    <property type="nucleotide sequence ID" value="XM_018903856.1"/>
</dbReference>
<organism evidence="1 2">
    <name type="scientific">Gibberella moniliformis (strain M3125 / FGSC 7600)</name>
    <name type="common">Maize ear and stalk rot fungus</name>
    <name type="synonym">Fusarium verticillioides</name>
    <dbReference type="NCBI Taxonomy" id="334819"/>
    <lineage>
        <taxon>Eukaryota</taxon>
        <taxon>Fungi</taxon>
        <taxon>Dikarya</taxon>
        <taxon>Ascomycota</taxon>
        <taxon>Pezizomycotina</taxon>
        <taxon>Sordariomycetes</taxon>
        <taxon>Hypocreomycetidae</taxon>
        <taxon>Hypocreales</taxon>
        <taxon>Nectriaceae</taxon>
        <taxon>Fusarium</taxon>
        <taxon>Fusarium fujikuroi species complex</taxon>
    </lineage>
</organism>
<evidence type="ECO:0000313" key="1">
    <source>
        <dbReference type="EMBL" id="EWG38151.1"/>
    </source>
</evidence>
<keyword evidence="2" id="KW-1185">Reference proteome</keyword>
<dbReference type="EMBL" id="DS022242">
    <property type="protein sequence ID" value="EWG38151.1"/>
    <property type="molecule type" value="Genomic_DNA"/>
</dbReference>
<dbReference type="Proteomes" id="UP000009096">
    <property type="component" value="Chromosome 1"/>
</dbReference>
<dbReference type="EMBL" id="DS022242">
    <property type="protein sequence ID" value="EWG38154.1"/>
    <property type="molecule type" value="Genomic_DNA"/>
</dbReference>
<proteinExistence type="predicted"/>
<dbReference type="VEuPathDB" id="FungiDB:FVEG_14844"/>
<protein>
    <submittedName>
        <fullName evidence="1">Uncharacterized protein</fullName>
    </submittedName>
</protein>
<dbReference type="KEGG" id="fvr:FVEG_14844"/>
<dbReference type="RefSeq" id="XP_018744343.1">
    <property type="nucleotide sequence ID" value="XM_018903857.1"/>
</dbReference>
<dbReference type="EMBL" id="DS022242">
    <property type="protein sequence ID" value="EWG38152.1"/>
    <property type="molecule type" value="Genomic_DNA"/>
</dbReference>
<accession>W7LI26</accession>
<reference evidence="1" key="2">
    <citation type="submission" date="2013-11" db="EMBL/GenBank/DDBJ databases">
        <authorList>
            <consortium name="The Broad Institute Genome Sequencing Platform"/>
            <person name="Ma L.-J."/>
            <person name="Corby-Kistler H."/>
            <person name="Broz K."/>
            <person name="Gale L.R."/>
            <person name="Jonkers W."/>
            <person name="O'Donnell K."/>
            <person name="Ploetz R."/>
            <person name="Steinberg C."/>
            <person name="Schwartz D.C."/>
            <person name="VanEtten H."/>
            <person name="Zhou S."/>
            <person name="Young S.K."/>
            <person name="Zeng Q."/>
            <person name="Gargeya S."/>
            <person name="Fitzgerald M."/>
            <person name="Abouelleil A."/>
            <person name="Alvarado L."/>
            <person name="Chapman S.B."/>
            <person name="Gainer-Dewar J."/>
            <person name="Goldberg J."/>
            <person name="Griggs A."/>
            <person name="Gujja S."/>
            <person name="Hansen M."/>
            <person name="Howarth C."/>
            <person name="Imamovic A."/>
            <person name="Ireland A."/>
            <person name="Larimer J."/>
            <person name="McCowan C."/>
            <person name="Murphy C."/>
            <person name="Pearson M."/>
            <person name="Poon T.W."/>
            <person name="Priest M."/>
            <person name="Roberts A."/>
            <person name="Saif S."/>
            <person name="Shea T."/>
            <person name="Sykes S."/>
            <person name="Wortman J."/>
            <person name="Nusbaum C."/>
            <person name="Birren B."/>
        </authorList>
    </citation>
    <scope>NUCLEOTIDE SEQUENCE</scope>
    <source>
        <strain evidence="1">7600</strain>
    </source>
</reference>
<evidence type="ECO:0000313" key="2">
    <source>
        <dbReference type="Proteomes" id="UP000009096"/>
    </source>
</evidence>
<dbReference type="RefSeq" id="XP_018744344.1">
    <property type="nucleotide sequence ID" value="XM_018903858.1"/>
</dbReference>
<sequence>MILRIRGEHYPCGLQLPHLTSLDPQMAERAMAPKSLDHEHISAPGIAWIHLYVTESSRGPSLRPRAAYVLSTVAYKRPSEVSSIEELETERASAFAVRIAWSEGFA</sequence>
<dbReference type="EMBL" id="DS022242">
    <property type="protein sequence ID" value="EWG38153.1"/>
    <property type="molecule type" value="Genomic_DNA"/>
</dbReference>
<gene>
    <name evidence="1" type="ORF">FVEG_14844</name>
</gene>